<keyword evidence="3" id="KW-1185">Reference proteome</keyword>
<organism evidence="2 3">
    <name type="scientific">Adineta ricciae</name>
    <name type="common">Rotifer</name>
    <dbReference type="NCBI Taxonomy" id="249248"/>
    <lineage>
        <taxon>Eukaryota</taxon>
        <taxon>Metazoa</taxon>
        <taxon>Spiralia</taxon>
        <taxon>Gnathifera</taxon>
        <taxon>Rotifera</taxon>
        <taxon>Eurotatoria</taxon>
        <taxon>Bdelloidea</taxon>
        <taxon>Adinetida</taxon>
        <taxon>Adinetidae</taxon>
        <taxon>Adineta</taxon>
    </lineage>
</organism>
<evidence type="ECO:0000313" key="2">
    <source>
        <dbReference type="EMBL" id="CAF1303612.1"/>
    </source>
</evidence>
<evidence type="ECO:0000256" key="1">
    <source>
        <dbReference type="SAM" id="MobiDB-lite"/>
    </source>
</evidence>
<dbReference type="EMBL" id="CAJNOR010002503">
    <property type="protein sequence ID" value="CAF1303612.1"/>
    <property type="molecule type" value="Genomic_DNA"/>
</dbReference>
<protein>
    <submittedName>
        <fullName evidence="2">Uncharacterized protein</fullName>
    </submittedName>
</protein>
<feature type="compositionally biased region" description="Basic and acidic residues" evidence="1">
    <location>
        <begin position="16"/>
        <end position="33"/>
    </location>
</feature>
<comment type="caution">
    <text evidence="2">The sequence shown here is derived from an EMBL/GenBank/DDBJ whole genome shotgun (WGS) entry which is preliminary data.</text>
</comment>
<reference evidence="2" key="1">
    <citation type="submission" date="2021-02" db="EMBL/GenBank/DDBJ databases">
        <authorList>
            <person name="Nowell W R."/>
        </authorList>
    </citation>
    <scope>NUCLEOTIDE SEQUENCE</scope>
</reference>
<evidence type="ECO:0000313" key="3">
    <source>
        <dbReference type="Proteomes" id="UP000663828"/>
    </source>
</evidence>
<feature type="region of interest" description="Disordered" evidence="1">
    <location>
        <begin position="1"/>
        <end position="44"/>
    </location>
</feature>
<name>A0A815DWL2_ADIRI</name>
<sequence>MSLADELLADLEETTENERNTGEEKDQSMKMDIDPNPNELNQSKRNVNSVFHVAKLQESILLQETMRKIDFHTKHQRKSTMEIEGPVEYDPEY</sequence>
<accession>A0A815DWL2</accession>
<feature type="region of interest" description="Disordered" evidence="1">
    <location>
        <begin position="73"/>
        <end position="93"/>
    </location>
</feature>
<feature type="non-terminal residue" evidence="2">
    <location>
        <position position="93"/>
    </location>
</feature>
<proteinExistence type="predicted"/>
<dbReference type="AlphaFoldDB" id="A0A815DWL2"/>
<gene>
    <name evidence="2" type="ORF">XAT740_LOCUS28997</name>
</gene>
<dbReference type="Proteomes" id="UP000663828">
    <property type="component" value="Unassembled WGS sequence"/>
</dbReference>